<comment type="caution">
    <text evidence="2">The sequence shown here is derived from an EMBL/GenBank/DDBJ whole genome shotgun (WGS) entry which is preliminary data.</text>
</comment>
<feature type="region of interest" description="Disordered" evidence="1">
    <location>
        <begin position="343"/>
        <end position="365"/>
    </location>
</feature>
<evidence type="ECO:0000256" key="1">
    <source>
        <dbReference type="SAM" id="MobiDB-lite"/>
    </source>
</evidence>
<sequence>MTQSGNKRAVALFGHLKEGTGLNTPPLGTSSEDRDANGNDFYVFASDREITVTDADAGPSLRMLPIQEIQYFIMRFMELLTGRNAFAIDFWANPIAQSQVRDYKARTLHAPEVARHAEEPPHQTLSNNVSSRIDGYIQNPQFQIQLLYKLTILSIQHVLEGNTKETLIDLVSMCDALLRFAEGPAPGARAVNGRLLDSPTDALSRWIQQDQQPFWNKQSSHITEQSLFTPIDPPELSINMTQKQFNAHKGFWVQRSYSLIYIGLRSSGEHHRGFDERLITFWRELDTELFLDTVRMDLDEDNHHHHHHHNHEHDYDYDHKHDKGDLNCRGNCIEHEQGRKRRRVDFSVGPQDDWSQGLQRQQANECQIPRQRLREFRIGQNQQLNYWATYESPRVLPTQLSNLRTAREEAFRRQNNIPPNLVEQSSDSWTSAASINQEELMNVEIPNFQTTQLLFAQQDNEDQLNQQMNEEIREQIAQLTQVNGELQMHQQIDPTVNEEKNAIRQPEEHQNSTQTIQINATPNNEQVPQEQNENDNGRNNGVMDRDQPPQHSNETNNTQFPENNQNEDLNNRMEINQTQSSQTIPGLLNLLQQTSLLDTISLNIQHQTSSSFSSSSLTLNPVKTKSNSKFNQSLFVTDPNQQFIRRKQHSGYIPFNEAVNQLPLIPTNPEKKAKIKKKKKNGRKHRRGNKHKNNHAQTLFQYDNEVPDSHFGARSSQMGYLGPPWRAPDQSYMTLRSRSPTSRRLRVTYPTLTNSHKQTTPHPNYNQSSILDVDLVVPIIKSHTIPKGTQLQHSAEEAAQVQHASGDTSLVIGNVIQRASSTHRTGLREVEIADVKVKDNQTAPPTNTRRYLLRGPQVGKEGSTAPVRSKDTCTNTSVVANQNVGQNQHR</sequence>
<feature type="compositionally biased region" description="Basic residues" evidence="1">
    <location>
        <begin position="673"/>
        <end position="694"/>
    </location>
</feature>
<dbReference type="EMBL" id="SNRW01009892">
    <property type="protein sequence ID" value="KAA6377345.1"/>
    <property type="molecule type" value="Genomic_DNA"/>
</dbReference>
<dbReference type="Proteomes" id="UP000324800">
    <property type="component" value="Unassembled WGS sequence"/>
</dbReference>
<organism evidence="2 3">
    <name type="scientific">Streblomastix strix</name>
    <dbReference type="NCBI Taxonomy" id="222440"/>
    <lineage>
        <taxon>Eukaryota</taxon>
        <taxon>Metamonada</taxon>
        <taxon>Preaxostyla</taxon>
        <taxon>Oxymonadida</taxon>
        <taxon>Streblomastigidae</taxon>
        <taxon>Streblomastix</taxon>
    </lineage>
</organism>
<evidence type="ECO:0000313" key="2">
    <source>
        <dbReference type="EMBL" id="KAA6377345.1"/>
    </source>
</evidence>
<name>A0A5J4V5E8_9EUKA</name>
<reference evidence="2 3" key="1">
    <citation type="submission" date="2019-03" db="EMBL/GenBank/DDBJ databases">
        <title>Single cell metagenomics reveals metabolic interactions within the superorganism composed of flagellate Streblomastix strix and complex community of Bacteroidetes bacteria on its surface.</title>
        <authorList>
            <person name="Treitli S.C."/>
            <person name="Kolisko M."/>
            <person name="Husnik F."/>
            <person name="Keeling P."/>
            <person name="Hampl V."/>
        </authorList>
    </citation>
    <scope>NUCLEOTIDE SEQUENCE [LARGE SCALE GENOMIC DNA]</scope>
    <source>
        <strain evidence="2">ST1C</strain>
    </source>
</reference>
<feature type="compositionally biased region" description="Polar residues" evidence="1">
    <location>
        <begin position="353"/>
        <end position="365"/>
    </location>
</feature>
<feature type="region of interest" description="Disordered" evidence="1">
    <location>
        <begin position="671"/>
        <end position="698"/>
    </location>
</feature>
<evidence type="ECO:0000313" key="3">
    <source>
        <dbReference type="Proteomes" id="UP000324800"/>
    </source>
</evidence>
<gene>
    <name evidence="2" type="ORF">EZS28_027130</name>
</gene>
<accession>A0A5J4V5E8</accession>
<proteinExistence type="predicted"/>
<dbReference type="AlphaFoldDB" id="A0A5J4V5E8"/>
<protein>
    <submittedName>
        <fullName evidence="2">Uncharacterized protein</fullName>
    </submittedName>
</protein>
<feature type="region of interest" description="Disordered" evidence="1">
    <location>
        <begin position="522"/>
        <end position="566"/>
    </location>
</feature>
<feature type="compositionally biased region" description="Polar residues" evidence="1">
    <location>
        <begin position="549"/>
        <end position="566"/>
    </location>
</feature>